<evidence type="ECO:0000313" key="4">
    <source>
        <dbReference type="EMBL" id="GMN75658.1"/>
    </source>
</evidence>
<dbReference type="AlphaFoldDB" id="A0AA88EJJ9"/>
<evidence type="ECO:0000259" key="3">
    <source>
        <dbReference type="Pfam" id="PF00077"/>
    </source>
</evidence>
<feature type="coiled-coil region" evidence="2">
    <location>
        <begin position="44"/>
        <end position="78"/>
    </location>
</feature>
<keyword evidence="5" id="KW-1185">Reference proteome</keyword>
<dbReference type="SUPFAM" id="SSF50630">
    <property type="entry name" value="Acid proteases"/>
    <property type="match status" value="1"/>
</dbReference>
<evidence type="ECO:0000256" key="1">
    <source>
        <dbReference type="ARBA" id="ARBA00022801"/>
    </source>
</evidence>
<evidence type="ECO:0000313" key="5">
    <source>
        <dbReference type="Proteomes" id="UP001187192"/>
    </source>
</evidence>
<protein>
    <recommendedName>
        <fullName evidence="3">Retropepsins domain-containing protein</fullName>
    </recommendedName>
</protein>
<feature type="domain" description="Retropepsins" evidence="3">
    <location>
        <begin position="155"/>
        <end position="243"/>
    </location>
</feature>
<dbReference type="EMBL" id="BTGU01022462">
    <property type="protein sequence ID" value="GMN75658.1"/>
    <property type="molecule type" value="Genomic_DNA"/>
</dbReference>
<dbReference type="InterPro" id="IPR021109">
    <property type="entry name" value="Peptidase_aspartic_dom_sf"/>
</dbReference>
<proteinExistence type="predicted"/>
<dbReference type="Pfam" id="PF00077">
    <property type="entry name" value="RVP"/>
    <property type="match status" value="1"/>
</dbReference>
<organism evidence="4 5">
    <name type="scientific">Ficus carica</name>
    <name type="common">Common fig</name>
    <dbReference type="NCBI Taxonomy" id="3494"/>
    <lineage>
        <taxon>Eukaryota</taxon>
        <taxon>Viridiplantae</taxon>
        <taxon>Streptophyta</taxon>
        <taxon>Embryophyta</taxon>
        <taxon>Tracheophyta</taxon>
        <taxon>Spermatophyta</taxon>
        <taxon>Magnoliopsida</taxon>
        <taxon>eudicotyledons</taxon>
        <taxon>Gunneridae</taxon>
        <taxon>Pentapetalae</taxon>
        <taxon>rosids</taxon>
        <taxon>fabids</taxon>
        <taxon>Rosales</taxon>
        <taxon>Moraceae</taxon>
        <taxon>Ficeae</taxon>
        <taxon>Ficus</taxon>
    </lineage>
</organism>
<dbReference type="Proteomes" id="UP001187192">
    <property type="component" value="Unassembled WGS sequence"/>
</dbReference>
<gene>
    <name evidence="4" type="ORF">TIFTF001_056865</name>
</gene>
<keyword evidence="2" id="KW-0175">Coiled coil</keyword>
<dbReference type="GO" id="GO:0016787">
    <property type="term" value="F:hydrolase activity"/>
    <property type="evidence" value="ECO:0007669"/>
    <property type="project" value="UniProtKB-KW"/>
</dbReference>
<evidence type="ECO:0000256" key="2">
    <source>
        <dbReference type="SAM" id="Coils"/>
    </source>
</evidence>
<feature type="non-terminal residue" evidence="4">
    <location>
        <position position="1"/>
    </location>
</feature>
<accession>A0AA88EJJ9</accession>
<name>A0AA88EJJ9_FICCA</name>
<dbReference type="InterPro" id="IPR018061">
    <property type="entry name" value="Retropepsins"/>
</dbReference>
<reference evidence="4" key="1">
    <citation type="submission" date="2023-07" db="EMBL/GenBank/DDBJ databases">
        <title>draft genome sequence of fig (Ficus carica).</title>
        <authorList>
            <person name="Takahashi T."/>
            <person name="Nishimura K."/>
        </authorList>
    </citation>
    <scope>NUCLEOTIDE SEQUENCE</scope>
</reference>
<keyword evidence="1" id="KW-0378">Hydrolase</keyword>
<sequence length="301" mass="34859">MMRARIHCLNCKATACNLCGPYYFKTEVPVAPPPPTPMNPRKLILEQQNHIQWCEVEIERLQKEVEYYKTLYQNALRTTGITEELKGDYEELVKEDNRRKERSKGIVIQEPEQANFLWNEQVNKVAAEEKPRKLVKNMLYNFEVEMDIPGVRRFVVRAILDTGATTCCVDQNSIPQEALEENTYLVRFSGVNSTMTANKKLKGGRMYIGKNVFRIPYTYSFPIKMEDGVQMIVGCNFIRAMYGGVRIEGNTVTFYKNLTVRESVYINIGTSRETFLKKFEPLIKELKEGGFIGENPLKHWE</sequence>
<dbReference type="Gene3D" id="2.40.70.10">
    <property type="entry name" value="Acid Proteases"/>
    <property type="match status" value="1"/>
</dbReference>
<comment type="caution">
    <text evidence="4">The sequence shown here is derived from an EMBL/GenBank/DDBJ whole genome shotgun (WGS) entry which is preliminary data.</text>
</comment>